<keyword evidence="3 5" id="KW-0663">Pyridoxal phosphate</keyword>
<name>A0A9W6QVX1_9PSEU</name>
<dbReference type="InterPro" id="IPR015424">
    <property type="entry name" value="PyrdxlP-dep_Trfase"/>
</dbReference>
<evidence type="ECO:0000256" key="5">
    <source>
        <dbReference type="HAMAP-Rule" id="MF_01970"/>
    </source>
</evidence>
<dbReference type="EMBL" id="BSTI01000002">
    <property type="protein sequence ID" value="GLY64713.1"/>
    <property type="molecule type" value="Genomic_DNA"/>
</dbReference>
<dbReference type="PANTHER" id="PTHR14084:SF0">
    <property type="entry name" value="KYNURENINASE"/>
    <property type="match status" value="1"/>
</dbReference>
<dbReference type="HAMAP" id="MF_01970">
    <property type="entry name" value="Kynureninase"/>
    <property type="match status" value="1"/>
</dbReference>
<comment type="caution">
    <text evidence="8">The sequence shown here is derived from an EMBL/GenBank/DDBJ whole genome shotgun (WGS) entry which is preliminary data.</text>
</comment>
<evidence type="ECO:0000313" key="9">
    <source>
        <dbReference type="Proteomes" id="UP001165136"/>
    </source>
</evidence>
<dbReference type="NCBIfam" id="TIGR01814">
    <property type="entry name" value="kynureninase"/>
    <property type="match status" value="1"/>
</dbReference>
<comment type="pathway">
    <text evidence="5 7">Amino-acid degradation; L-kynurenine degradation; L-alanine and anthranilate from L-kynurenine: step 1/1.</text>
</comment>
<dbReference type="Gene3D" id="3.40.640.10">
    <property type="entry name" value="Type I PLP-dependent aspartate aminotransferase-like (Major domain)"/>
    <property type="match status" value="1"/>
</dbReference>
<feature type="binding site" evidence="5">
    <location>
        <position position="278"/>
    </location>
    <ligand>
        <name>pyridoxal 5'-phosphate</name>
        <dbReference type="ChEBI" id="CHEBI:597326"/>
    </ligand>
</feature>
<accession>A0A9W6QVX1</accession>
<comment type="catalytic activity">
    <reaction evidence="5 7">
        <text>L-kynurenine + H2O = anthranilate + L-alanine + H(+)</text>
        <dbReference type="Rhea" id="RHEA:16813"/>
        <dbReference type="ChEBI" id="CHEBI:15377"/>
        <dbReference type="ChEBI" id="CHEBI:15378"/>
        <dbReference type="ChEBI" id="CHEBI:16567"/>
        <dbReference type="ChEBI" id="CHEBI:57959"/>
        <dbReference type="ChEBI" id="CHEBI:57972"/>
        <dbReference type="EC" id="3.7.1.3"/>
    </reaction>
</comment>
<keyword evidence="4" id="KW-0045">Antibiotic biosynthesis</keyword>
<comment type="catalytic activity">
    <reaction evidence="7">
        <text>3-hydroxy-L-kynurenine + H2O = 3-hydroxyanthranilate + L-alanine + H(+)</text>
        <dbReference type="Rhea" id="RHEA:25143"/>
        <dbReference type="ChEBI" id="CHEBI:15377"/>
        <dbReference type="ChEBI" id="CHEBI:15378"/>
        <dbReference type="ChEBI" id="CHEBI:36559"/>
        <dbReference type="ChEBI" id="CHEBI:57972"/>
        <dbReference type="ChEBI" id="CHEBI:58125"/>
        <dbReference type="EC" id="3.7.1.3"/>
    </reaction>
</comment>
<evidence type="ECO:0000256" key="7">
    <source>
        <dbReference type="PIRNR" id="PIRNR038800"/>
    </source>
</evidence>
<comment type="pathway">
    <text evidence="5 7">Cofactor biosynthesis; NAD(+) biosynthesis; quinolinate from L-kynurenine: step 2/3.</text>
</comment>
<dbReference type="PANTHER" id="PTHR14084">
    <property type="entry name" value="KYNURENINASE"/>
    <property type="match status" value="1"/>
</dbReference>
<dbReference type="GO" id="GO:0043420">
    <property type="term" value="P:anthranilate metabolic process"/>
    <property type="evidence" value="ECO:0007669"/>
    <property type="project" value="TreeGrafter"/>
</dbReference>
<dbReference type="GO" id="GO:0030429">
    <property type="term" value="F:kynureninase activity"/>
    <property type="evidence" value="ECO:0007669"/>
    <property type="project" value="UniProtKB-UniRule"/>
</dbReference>
<dbReference type="SUPFAM" id="SSF53383">
    <property type="entry name" value="PLP-dependent transferases"/>
    <property type="match status" value="1"/>
</dbReference>
<dbReference type="PIRSF" id="PIRSF038800">
    <property type="entry name" value="KYNU"/>
    <property type="match status" value="1"/>
</dbReference>
<dbReference type="RefSeq" id="WP_285486211.1">
    <property type="nucleotide sequence ID" value="NZ_BSTI01000002.1"/>
</dbReference>
<dbReference type="Gene3D" id="3.90.1150.10">
    <property type="entry name" value="Aspartate Aminotransferase, domain 1"/>
    <property type="match status" value="1"/>
</dbReference>
<feature type="binding site" evidence="5">
    <location>
        <position position="252"/>
    </location>
    <ligand>
        <name>pyridoxal 5'-phosphate</name>
        <dbReference type="ChEBI" id="CHEBI:597326"/>
    </ligand>
</feature>
<feature type="binding site" evidence="5">
    <location>
        <position position="222"/>
    </location>
    <ligand>
        <name>pyridoxal 5'-phosphate</name>
        <dbReference type="ChEBI" id="CHEBI:597326"/>
    </ligand>
</feature>
<reference evidence="8" key="1">
    <citation type="submission" date="2023-03" db="EMBL/GenBank/DDBJ databases">
        <title>Amycolatopsis taiwanensis NBRC 103393.</title>
        <authorList>
            <person name="Ichikawa N."/>
            <person name="Sato H."/>
            <person name="Tonouchi N."/>
        </authorList>
    </citation>
    <scope>NUCLEOTIDE SEQUENCE</scope>
    <source>
        <strain evidence="8">NBRC 103393</strain>
    </source>
</reference>
<dbReference type="GO" id="GO:0019805">
    <property type="term" value="P:quinolinate biosynthetic process"/>
    <property type="evidence" value="ECO:0007669"/>
    <property type="project" value="UniProtKB-UniRule"/>
</dbReference>
<dbReference type="GO" id="GO:0009435">
    <property type="term" value="P:NAD+ biosynthetic process"/>
    <property type="evidence" value="ECO:0007669"/>
    <property type="project" value="UniProtKB-UniRule"/>
</dbReference>
<proteinExistence type="inferred from homology"/>
<evidence type="ECO:0000313" key="8">
    <source>
        <dbReference type="EMBL" id="GLY64713.1"/>
    </source>
</evidence>
<feature type="binding site" evidence="5">
    <location>
        <position position="197"/>
    </location>
    <ligand>
        <name>pyridoxal 5'-phosphate</name>
        <dbReference type="ChEBI" id="CHEBI:597326"/>
    </ligand>
</feature>
<dbReference type="GO" id="GO:0097053">
    <property type="term" value="P:L-kynurenine catabolic process"/>
    <property type="evidence" value="ECO:0007669"/>
    <property type="project" value="UniProtKB-UniRule"/>
</dbReference>
<dbReference type="Pfam" id="PF22580">
    <property type="entry name" value="KYNU_C"/>
    <property type="match status" value="1"/>
</dbReference>
<dbReference type="Proteomes" id="UP001165136">
    <property type="component" value="Unassembled WGS sequence"/>
</dbReference>
<dbReference type="InterPro" id="IPR015422">
    <property type="entry name" value="PyrdxlP-dep_Trfase_small"/>
</dbReference>
<comment type="function">
    <text evidence="5 7">Catalyzes the cleavage of L-kynurenine (L-Kyn) and L-3-hydroxykynurenine (L-3OHKyn) into anthranilic acid (AA) and 3-hydroxyanthranilic acid (3-OHAA), respectively.</text>
</comment>
<feature type="modified residue" description="N6-(pyridoxal phosphate)lysine" evidence="5">
    <location>
        <position position="223"/>
    </location>
</feature>
<dbReference type="GO" id="GO:0017000">
    <property type="term" value="P:antibiotic biosynthetic process"/>
    <property type="evidence" value="ECO:0007669"/>
    <property type="project" value="UniProtKB-KW"/>
</dbReference>
<sequence>MPNLTRESVAAWDANDPLAPFRGRFAIADEKLLYLDGNSLGRLPAATPDFLAKVVTEEWGAGLVRSWSSWVDLAGRLGDLLGTRLLGAAEGEVVLSDSTTVNLYKLASAALAASDSRRRTILYDATDFPTDRYVVQGLVAERGLTARSVDPSELPGALGDDVALVVLSLVNYRTAELHDMARVNTMAREAGARVLWDLSHAAGAVDVQLAASGAELAVGCTYKHLNAGPGAPAFLYVRRDLQSALRQPIWGWFGQQDQFAMGPDYDPVDGIERFLVGTPPILSLAAVQPALEICAEAGIDGIRRKSVRQCELIIELADRWLAPYGISVASPRDQERRGGHVSLRGPETWQLSQALVEAGVICDFRTPDVLRVAPAPLYTRFTDVFDAMERLRTILEQGDHLRFPAERGRVT</sequence>
<organism evidence="8 9">
    <name type="scientific">Amycolatopsis taiwanensis</name>
    <dbReference type="NCBI Taxonomy" id="342230"/>
    <lineage>
        <taxon>Bacteria</taxon>
        <taxon>Bacillati</taxon>
        <taxon>Actinomycetota</taxon>
        <taxon>Actinomycetes</taxon>
        <taxon>Pseudonocardiales</taxon>
        <taxon>Pseudonocardiaceae</taxon>
        <taxon>Amycolatopsis</taxon>
    </lineage>
</organism>
<dbReference type="GO" id="GO:0019441">
    <property type="term" value="P:L-tryptophan catabolic process to kynurenine"/>
    <property type="evidence" value="ECO:0007669"/>
    <property type="project" value="TreeGrafter"/>
</dbReference>
<gene>
    <name evidence="5" type="primary">kynU</name>
    <name evidence="8" type="ORF">Atai01_13320</name>
</gene>
<dbReference type="InterPro" id="IPR010111">
    <property type="entry name" value="Kynureninase"/>
</dbReference>
<comment type="caution">
    <text evidence="5">Lacks conserved residue(s) required for the propagation of feature annotation.</text>
</comment>
<dbReference type="EC" id="3.7.1.3" evidence="5 6"/>
<keyword evidence="9" id="KW-1185">Reference proteome</keyword>
<evidence type="ECO:0000256" key="2">
    <source>
        <dbReference type="ARBA" id="ARBA00022801"/>
    </source>
</evidence>
<comment type="cofactor">
    <cofactor evidence="5 7">
        <name>pyridoxal 5'-phosphate</name>
        <dbReference type="ChEBI" id="CHEBI:597326"/>
    </cofactor>
</comment>
<dbReference type="GO" id="GO:0005737">
    <property type="term" value="C:cytoplasm"/>
    <property type="evidence" value="ECO:0007669"/>
    <property type="project" value="UniProtKB-UniRule"/>
</dbReference>
<dbReference type="AlphaFoldDB" id="A0A9W6QVX1"/>
<evidence type="ECO:0000256" key="3">
    <source>
        <dbReference type="ARBA" id="ARBA00022898"/>
    </source>
</evidence>
<keyword evidence="1 5" id="KW-0662">Pyridine nucleotide biosynthesis</keyword>
<comment type="subunit">
    <text evidence="5 7">Homodimer.</text>
</comment>
<feature type="binding site" evidence="5">
    <location>
        <position position="100"/>
    </location>
    <ligand>
        <name>pyridoxal 5'-phosphate</name>
        <dbReference type="ChEBI" id="CHEBI:597326"/>
    </ligand>
</feature>
<feature type="binding site" evidence="5">
    <location>
        <position position="200"/>
    </location>
    <ligand>
        <name>pyridoxal 5'-phosphate</name>
        <dbReference type="ChEBI" id="CHEBI:597326"/>
    </ligand>
</feature>
<evidence type="ECO:0000256" key="6">
    <source>
        <dbReference type="NCBIfam" id="TIGR01814"/>
    </source>
</evidence>
<comment type="similarity">
    <text evidence="5 7">Belongs to the kynureninase family.</text>
</comment>
<feature type="binding site" evidence="5">
    <location>
        <position position="99"/>
    </location>
    <ligand>
        <name>pyridoxal 5'-phosphate</name>
        <dbReference type="ChEBI" id="CHEBI:597326"/>
    </ligand>
</feature>
<dbReference type="InterPro" id="IPR015421">
    <property type="entry name" value="PyrdxlP-dep_Trfase_major"/>
</dbReference>
<feature type="binding site" evidence="5">
    <location>
        <begin position="128"/>
        <end position="131"/>
    </location>
    <ligand>
        <name>pyridoxal 5'-phosphate</name>
        <dbReference type="ChEBI" id="CHEBI:597326"/>
    </ligand>
</feature>
<protein>
    <recommendedName>
        <fullName evidence="5 6">Kynureninase</fullName>
        <ecNumber evidence="5 6">3.7.1.3</ecNumber>
    </recommendedName>
    <alternativeName>
        <fullName evidence="5">L-kynurenine hydrolase</fullName>
    </alternativeName>
</protein>
<dbReference type="GO" id="GO:0030170">
    <property type="term" value="F:pyridoxal phosphate binding"/>
    <property type="evidence" value="ECO:0007669"/>
    <property type="project" value="UniProtKB-UniRule"/>
</dbReference>
<evidence type="ECO:0000256" key="1">
    <source>
        <dbReference type="ARBA" id="ARBA00022642"/>
    </source>
</evidence>
<keyword evidence="2 5" id="KW-0378">Hydrolase</keyword>
<evidence type="ECO:0000256" key="4">
    <source>
        <dbReference type="ARBA" id="ARBA00023194"/>
    </source>
</evidence>